<gene>
    <name evidence="2" type="ORF">pmac_cds_649</name>
</gene>
<dbReference type="KEGG" id="vg:36841792"/>
<dbReference type="GeneID" id="36841792"/>
<reference evidence="2" key="1">
    <citation type="journal article" date="2018" name="Nat. Commun.">
        <title>Diversity and evolution of the emerging Pandoraviridae family.</title>
        <authorList>
            <person name="Legendre M."/>
            <person name="Fabre E."/>
            <person name="Poirot O."/>
            <person name="Jeudy S."/>
            <person name="Lartigue A."/>
            <person name="Alempic J.M."/>
            <person name="Beucher L."/>
            <person name="Philippe N."/>
            <person name="Bertaux L."/>
            <person name="Christo-Foroux E."/>
            <person name="Labadie K."/>
            <person name="Coute Y."/>
            <person name="Abergel C."/>
            <person name="Claverie J.M."/>
        </authorList>
    </citation>
    <scope>NUCLEOTIDE SEQUENCE [LARGE SCALE GENOMIC DNA]</scope>
    <source>
        <strain evidence="2">Macleodensis</strain>
    </source>
</reference>
<name>A0A2U7UFT3_9VIRU</name>
<feature type="compositionally biased region" description="Basic and acidic residues" evidence="1">
    <location>
        <begin position="93"/>
        <end position="102"/>
    </location>
</feature>
<dbReference type="Proteomes" id="UP000249758">
    <property type="component" value="Segment"/>
</dbReference>
<protein>
    <submittedName>
        <fullName evidence="2">Uncharacterized protein</fullName>
    </submittedName>
</protein>
<proteinExistence type="predicted"/>
<feature type="compositionally biased region" description="Polar residues" evidence="1">
    <location>
        <begin position="1"/>
        <end position="14"/>
    </location>
</feature>
<dbReference type="RefSeq" id="YP_009481333.1">
    <property type="nucleotide sequence ID" value="NC_037665.1"/>
</dbReference>
<organism evidence="2">
    <name type="scientific">Pandoravirus macleodensis</name>
    <dbReference type="NCBI Taxonomy" id="2107707"/>
    <lineage>
        <taxon>Viruses</taxon>
        <taxon>Pandoravirus</taxon>
    </lineage>
</organism>
<feature type="region of interest" description="Disordered" evidence="1">
    <location>
        <begin position="84"/>
        <end position="110"/>
    </location>
</feature>
<feature type="region of interest" description="Disordered" evidence="1">
    <location>
        <begin position="1"/>
        <end position="47"/>
    </location>
</feature>
<dbReference type="EMBL" id="MG011691">
    <property type="protein sequence ID" value="AVK77337.1"/>
    <property type="molecule type" value="Genomic_DNA"/>
</dbReference>
<accession>A0A2U7UFT3</accession>
<evidence type="ECO:0000313" key="2">
    <source>
        <dbReference type="EMBL" id="AVK77337.1"/>
    </source>
</evidence>
<evidence type="ECO:0000256" key="1">
    <source>
        <dbReference type="SAM" id="MobiDB-lite"/>
    </source>
</evidence>
<sequence length="311" mass="34047">MASFASDNGATIQQAEWAAGTDSHRRSLGDDPTPAGEPAMEAVGGGDACGWTIQDLAHFMGVEWPPADDAPALDTLAYECGDDSAQAVGNGAQDERSARGNEDEKEPLPSQHRVYRVDSVHARMDKTLILVDDEEDEAKVFDECNKRPPSVDNEILWDTIDTARPHKRRRVECDTETIADEDVCAEDGCDVRCSLAKCTHGMCPAHCRRRQRTLGAIHGKCAHSMHAVVDWYRPCDVQGCSGRAGMGCVRDLCTIHCAHVAAATKNARPCHSRSHRNATLCLYRRRHAAARPRPTMPTPGELLLLSIIHHP</sequence>